<accession>A0A3M7TKP6</accession>
<dbReference type="OrthoDB" id="6028159at2"/>
<protein>
    <submittedName>
        <fullName evidence="2">Uncharacterized protein</fullName>
    </submittedName>
</protein>
<dbReference type="EMBL" id="QWIU01000002">
    <property type="protein sequence ID" value="RNA63487.1"/>
    <property type="molecule type" value="Genomic_DNA"/>
</dbReference>
<proteinExistence type="predicted"/>
<sequence length="181" mass="20628">MNKMQNIEIKLSKKKLIFLLLLAIGFVIISSLFSVNPSYFVSFITRSEKVIFLIGVLGTVVFGIASILLFIKLFDNKLGLVINKEGILDNTNFSSIGLIKWVDITNIRIEKVMSTKFLLIEVINPNEYIERASVIKKLSLKQNMKTYNTPITLTSVGLQHSFEDLSEIIFESWKKYKSQSI</sequence>
<name>A0A3M7TKP6_9FLAO</name>
<dbReference type="AlphaFoldDB" id="A0A3M7TKP6"/>
<keyword evidence="1" id="KW-1133">Transmembrane helix</keyword>
<keyword evidence="1" id="KW-0472">Membrane</keyword>
<dbReference type="InterPro" id="IPR048136">
    <property type="entry name" value="STM3941-like"/>
</dbReference>
<dbReference type="Proteomes" id="UP000278775">
    <property type="component" value="Unassembled WGS sequence"/>
</dbReference>
<feature type="transmembrane region" description="Helical" evidence="1">
    <location>
        <begin position="50"/>
        <end position="71"/>
    </location>
</feature>
<organism evidence="2 3">
    <name type="scientific">Chryseobacterium nematophagum</name>
    <dbReference type="NCBI Taxonomy" id="2305228"/>
    <lineage>
        <taxon>Bacteria</taxon>
        <taxon>Pseudomonadati</taxon>
        <taxon>Bacteroidota</taxon>
        <taxon>Flavobacteriia</taxon>
        <taxon>Flavobacteriales</taxon>
        <taxon>Weeksellaceae</taxon>
        <taxon>Chryseobacterium group</taxon>
        <taxon>Chryseobacterium</taxon>
    </lineage>
</organism>
<reference evidence="2 3" key="1">
    <citation type="submission" date="2018-08" db="EMBL/GenBank/DDBJ databases">
        <title>Chryseobacterium nematophagum: a novel matrix digesting pathogen of nematodes.</title>
        <authorList>
            <person name="Page A."/>
            <person name="Roberts M."/>
            <person name="Felix M.-A."/>
            <person name="Weir W."/>
        </authorList>
    </citation>
    <scope>NUCLEOTIDE SEQUENCE [LARGE SCALE GENOMIC DNA]</scope>
    <source>
        <strain evidence="2 3">JUb129</strain>
    </source>
</reference>
<evidence type="ECO:0000313" key="2">
    <source>
        <dbReference type="EMBL" id="RNA63487.1"/>
    </source>
</evidence>
<gene>
    <name evidence="2" type="ORF">D1631_16955</name>
</gene>
<dbReference type="NCBIfam" id="NF041635">
    <property type="entry name" value="STM3941_fam"/>
    <property type="match status" value="1"/>
</dbReference>
<comment type="caution">
    <text evidence="2">The sequence shown here is derived from an EMBL/GenBank/DDBJ whole genome shotgun (WGS) entry which is preliminary data.</text>
</comment>
<keyword evidence="1" id="KW-0812">Transmembrane</keyword>
<evidence type="ECO:0000256" key="1">
    <source>
        <dbReference type="SAM" id="Phobius"/>
    </source>
</evidence>
<evidence type="ECO:0000313" key="3">
    <source>
        <dbReference type="Proteomes" id="UP000278775"/>
    </source>
</evidence>